<feature type="compositionally biased region" description="Basic and acidic residues" evidence="1">
    <location>
        <begin position="15"/>
        <end position="37"/>
    </location>
</feature>
<dbReference type="RefSeq" id="WP_190968799.1">
    <property type="nucleotide sequence ID" value="NZ_JACJTB010000022.1"/>
</dbReference>
<proteinExistence type="predicted"/>
<dbReference type="EMBL" id="JACJTB010000022">
    <property type="protein sequence ID" value="MBD2596037.1"/>
    <property type="molecule type" value="Genomic_DNA"/>
</dbReference>
<comment type="caution">
    <text evidence="2">The sequence shown here is derived from an EMBL/GenBank/DDBJ whole genome shotgun (WGS) entry which is preliminary data.</text>
</comment>
<protein>
    <submittedName>
        <fullName evidence="2">Uncharacterized protein</fullName>
    </submittedName>
</protein>
<gene>
    <name evidence="2" type="ORF">H6G74_17140</name>
</gene>
<keyword evidence="3" id="KW-1185">Reference proteome</keyword>
<reference evidence="2 3" key="1">
    <citation type="journal article" date="2020" name="ISME J.">
        <title>Comparative genomics reveals insights into cyanobacterial evolution and habitat adaptation.</title>
        <authorList>
            <person name="Chen M.Y."/>
            <person name="Teng W.K."/>
            <person name="Zhao L."/>
            <person name="Hu C.X."/>
            <person name="Zhou Y.K."/>
            <person name="Han B.P."/>
            <person name="Song L.R."/>
            <person name="Shu W.S."/>
        </authorList>
    </citation>
    <scope>NUCLEOTIDE SEQUENCE [LARGE SCALE GENOMIC DNA]</scope>
    <source>
        <strain evidence="2 3">FACHB-130</strain>
    </source>
</reference>
<sequence length="132" mass="14730">MTKKSMKSALTNSLKAEDEAVRSRFEKAERLLEEKTESNSSQLTTSQPQDIVEPAQLQKVIRDSFTLPSGDYELITTIRQRCLNSAVNVTKSEVVRAGLHILQSLSDEELVQAINSLEKVKTGRPSAKQQKV</sequence>
<feature type="compositionally biased region" description="Polar residues" evidence="1">
    <location>
        <begin position="38"/>
        <end position="49"/>
    </location>
</feature>
<name>A0ABR8FZJ5_9NOSO</name>
<evidence type="ECO:0000313" key="3">
    <source>
        <dbReference type="Proteomes" id="UP000603457"/>
    </source>
</evidence>
<feature type="region of interest" description="Disordered" evidence="1">
    <location>
        <begin position="1"/>
        <end position="49"/>
    </location>
</feature>
<evidence type="ECO:0000256" key="1">
    <source>
        <dbReference type="SAM" id="MobiDB-lite"/>
    </source>
</evidence>
<evidence type="ECO:0000313" key="2">
    <source>
        <dbReference type="EMBL" id="MBD2596037.1"/>
    </source>
</evidence>
<dbReference type="Proteomes" id="UP000603457">
    <property type="component" value="Unassembled WGS sequence"/>
</dbReference>
<organism evidence="2 3">
    <name type="scientific">Nostoc spongiaeforme FACHB-130</name>
    <dbReference type="NCBI Taxonomy" id="1357510"/>
    <lineage>
        <taxon>Bacteria</taxon>
        <taxon>Bacillati</taxon>
        <taxon>Cyanobacteriota</taxon>
        <taxon>Cyanophyceae</taxon>
        <taxon>Nostocales</taxon>
        <taxon>Nostocaceae</taxon>
        <taxon>Nostoc</taxon>
    </lineage>
</organism>
<accession>A0ABR8FZJ5</accession>